<dbReference type="AlphaFoldDB" id="A0A2X2LYU0"/>
<dbReference type="SUPFAM" id="SSF111369">
    <property type="entry name" value="HlyD-like secretion proteins"/>
    <property type="match status" value="1"/>
</dbReference>
<accession>A0A654DL33</accession>
<evidence type="ECO:0000313" key="6">
    <source>
        <dbReference type="EMBL" id="SPZ94730.1"/>
    </source>
</evidence>
<proteinExistence type="inferred from homology"/>
<dbReference type="Gene3D" id="1.10.287.470">
    <property type="entry name" value="Helix hairpin bin"/>
    <property type="match status" value="1"/>
</dbReference>
<evidence type="ECO:0000259" key="4">
    <source>
        <dbReference type="Pfam" id="PF25954"/>
    </source>
</evidence>
<gene>
    <name evidence="6" type="primary">bepF_4</name>
    <name evidence="6" type="ORF">NCTC11343_05532</name>
    <name evidence="7" type="ORF">SPHINGO8BC_70115</name>
</gene>
<dbReference type="InterPro" id="IPR058625">
    <property type="entry name" value="MdtA-like_BSH"/>
</dbReference>
<feature type="transmembrane region" description="Helical" evidence="2">
    <location>
        <begin position="6"/>
        <end position="25"/>
    </location>
</feature>
<dbReference type="PANTHER" id="PTHR30469:SF36">
    <property type="entry name" value="BLL3903 PROTEIN"/>
    <property type="match status" value="1"/>
</dbReference>
<dbReference type="Gene3D" id="2.40.420.20">
    <property type="match status" value="1"/>
</dbReference>
<keyword evidence="2" id="KW-1133">Transmembrane helix</keyword>
<reference evidence="6 8" key="1">
    <citation type="submission" date="2018-06" db="EMBL/GenBank/DDBJ databases">
        <authorList>
            <consortium name="Pathogen Informatics"/>
            <person name="Doyle S."/>
        </authorList>
    </citation>
    <scope>NUCLEOTIDE SEQUENCE [LARGE SCALE GENOMIC DNA]</scope>
    <source>
        <strain evidence="6 8">NCTC11343</strain>
    </source>
</reference>
<dbReference type="PANTHER" id="PTHR30469">
    <property type="entry name" value="MULTIDRUG RESISTANCE PROTEIN MDTA"/>
    <property type="match status" value="1"/>
</dbReference>
<feature type="domain" description="CusB-like beta-barrel" evidence="4">
    <location>
        <begin position="203"/>
        <end position="271"/>
    </location>
</feature>
<dbReference type="Pfam" id="PF25917">
    <property type="entry name" value="BSH_RND"/>
    <property type="match status" value="1"/>
</dbReference>
<evidence type="ECO:0000313" key="9">
    <source>
        <dbReference type="Proteomes" id="UP000432350"/>
    </source>
</evidence>
<name>A0A2X2LYU0_SPHMU</name>
<dbReference type="Proteomes" id="UP000432350">
    <property type="component" value="Unassembled WGS sequence"/>
</dbReference>
<dbReference type="Pfam" id="PF25954">
    <property type="entry name" value="Beta-barrel_RND_2"/>
    <property type="match status" value="1"/>
</dbReference>
<dbReference type="Gene3D" id="2.40.50.100">
    <property type="match status" value="1"/>
</dbReference>
<feature type="domain" description="Multidrug resistance protein MdtA-like barrel-sandwich hybrid" evidence="3">
    <location>
        <begin position="69"/>
        <end position="194"/>
    </location>
</feature>
<evidence type="ECO:0000259" key="5">
    <source>
        <dbReference type="Pfam" id="PF25989"/>
    </source>
</evidence>
<accession>A0A2X2LYU0</accession>
<dbReference type="EMBL" id="UAUU01000011">
    <property type="protein sequence ID" value="SPZ94730.1"/>
    <property type="molecule type" value="Genomic_DNA"/>
</dbReference>
<dbReference type="Gene3D" id="2.40.30.170">
    <property type="match status" value="1"/>
</dbReference>
<reference evidence="7 9" key="2">
    <citation type="submission" date="2019-10" db="EMBL/GenBank/DDBJ databases">
        <authorList>
            <person name="Karimi E."/>
        </authorList>
    </citation>
    <scope>NUCLEOTIDE SEQUENCE [LARGE SCALE GENOMIC DNA]</scope>
    <source>
        <strain evidence="7">Sphingobacterium sp. 8BC</strain>
    </source>
</reference>
<dbReference type="GeneID" id="97180305"/>
<evidence type="ECO:0000256" key="2">
    <source>
        <dbReference type="SAM" id="Phobius"/>
    </source>
</evidence>
<dbReference type="NCBIfam" id="TIGR01730">
    <property type="entry name" value="RND_mfp"/>
    <property type="match status" value="1"/>
</dbReference>
<dbReference type="InterPro" id="IPR058637">
    <property type="entry name" value="YknX-like_C"/>
</dbReference>
<dbReference type="Pfam" id="PF25989">
    <property type="entry name" value="YknX_C"/>
    <property type="match status" value="1"/>
</dbReference>
<evidence type="ECO:0000259" key="3">
    <source>
        <dbReference type="Pfam" id="PF25917"/>
    </source>
</evidence>
<dbReference type="GO" id="GO:0015562">
    <property type="term" value="F:efflux transmembrane transporter activity"/>
    <property type="evidence" value="ECO:0007669"/>
    <property type="project" value="TreeGrafter"/>
</dbReference>
<sequence>MNKKSIIYLLLACAVFGGGYFLITAKKDKKEADKPNGKKDMPVPAQAIIAKSSVADRSINLSGSIDAEEQVEIRSEVSGRITKIYFSEGQRIKQGEPLIKIDDIELQAQLRQAQTTNQLNAENERRAKLLLQKGAISQEEFDIASAALKTSLAQIQLIQAQISKTTIRAPFSGMIGLRNISVGAIVSSSTLITNLVKDNLVKVTFAVPEKYSNIVKINMPIEFSVANDPTIITANIYAIEPQVSLNTRTLTVRARATNDQGKLKVGSFVNVIVPIEVENDAISIPTEAIVPVQDGKKVFVLQHGLAKEVKVETGARTDKDIVILSGISAGDTVLTTGVLSLKDGAKVKVSLAN</sequence>
<dbReference type="GO" id="GO:1990281">
    <property type="term" value="C:efflux pump complex"/>
    <property type="evidence" value="ECO:0007669"/>
    <property type="project" value="TreeGrafter"/>
</dbReference>
<organism evidence="6 8">
    <name type="scientific">Sphingobacterium multivorum</name>
    <dbReference type="NCBI Taxonomy" id="28454"/>
    <lineage>
        <taxon>Bacteria</taxon>
        <taxon>Pseudomonadati</taxon>
        <taxon>Bacteroidota</taxon>
        <taxon>Sphingobacteriia</taxon>
        <taxon>Sphingobacteriales</taxon>
        <taxon>Sphingobacteriaceae</taxon>
        <taxon>Sphingobacterium</taxon>
    </lineage>
</organism>
<dbReference type="InterPro" id="IPR006143">
    <property type="entry name" value="RND_pump_MFP"/>
</dbReference>
<keyword evidence="2" id="KW-0812">Transmembrane</keyword>
<evidence type="ECO:0000256" key="1">
    <source>
        <dbReference type="ARBA" id="ARBA00009477"/>
    </source>
</evidence>
<dbReference type="EMBL" id="CABWMV010000026">
    <property type="protein sequence ID" value="VXD06673.1"/>
    <property type="molecule type" value="Genomic_DNA"/>
</dbReference>
<feature type="domain" description="YknX-like C-terminal permuted SH3-like" evidence="5">
    <location>
        <begin position="282"/>
        <end position="349"/>
    </location>
</feature>
<keyword evidence="2" id="KW-0472">Membrane</keyword>
<dbReference type="Proteomes" id="UP000251241">
    <property type="component" value="Unassembled WGS sequence"/>
</dbReference>
<evidence type="ECO:0000313" key="8">
    <source>
        <dbReference type="Proteomes" id="UP000251241"/>
    </source>
</evidence>
<evidence type="ECO:0000313" key="7">
    <source>
        <dbReference type="EMBL" id="VXD06673.1"/>
    </source>
</evidence>
<dbReference type="InterPro" id="IPR058792">
    <property type="entry name" value="Beta-barrel_RND_2"/>
</dbReference>
<protein>
    <submittedName>
        <fullName evidence="6">Efflux pump periplasmic linker BepF</fullName>
    </submittedName>
    <submittedName>
        <fullName evidence="7">Efflux transporter periplasmic adaptor subunit</fullName>
    </submittedName>
</protein>
<comment type="similarity">
    <text evidence="1">Belongs to the membrane fusion protein (MFP) (TC 8.A.1) family.</text>
</comment>
<dbReference type="RefSeq" id="WP_070561130.1">
    <property type="nucleotide sequence ID" value="NZ_CP068086.1"/>
</dbReference>